<accession>A0A4R7I544</accession>
<keyword evidence="1" id="KW-1133">Transmembrane helix</keyword>
<keyword evidence="1" id="KW-0812">Transmembrane</keyword>
<comment type="caution">
    <text evidence="2">The sequence shown here is derived from an EMBL/GenBank/DDBJ whole genome shotgun (WGS) entry which is preliminary data.</text>
</comment>
<name>A0A4R7I544_9ACTN</name>
<dbReference type="AlphaFoldDB" id="A0A4R7I544"/>
<dbReference type="InterPro" id="IPR011044">
    <property type="entry name" value="Quino_amine_DH_bsu"/>
</dbReference>
<sequence>MPKPPNYAARRMLVGTGIVTLVFAAAVVGWRWFGGGESSLDRDRVGWEAIALVDRGTGDVTYVDADGEVTAESPGHGRTGSLYAGDGILALANSRTLTVLPEPGDDAEPVVVDLPASADIATVRTDGPTFLAAGVPTGGDVSLIDLTNRSVIDIGGLALASSPIDPKMFLATLRTNDDGSMFAIADAANFQTIVVRPDGDAPVFLADQPIAVGDELVATSQTVGLQADVSLMALDRTTKATVPTDIPAGSIGVLDGDRLTMVAVGGEVYRIESGNDTAERLGAIAVPAGAAIEWVAPTAGGERLAVGGATFVAVVDLDGRTLFTTTFSNAVDPTPPEPTWTCFPVGGPGGYHSIIDLESGEQLADLATVEELAGVSADGCRVLGHVTADAVLIDPEGTAPIGEYDRIVLGPDGATIVRVLDGETDLIVVDDDLQVGEPVSLTALGEPDDLIAFVPE</sequence>
<feature type="transmembrane region" description="Helical" evidence="1">
    <location>
        <begin position="12"/>
        <end position="33"/>
    </location>
</feature>
<evidence type="ECO:0000256" key="1">
    <source>
        <dbReference type="SAM" id="Phobius"/>
    </source>
</evidence>
<reference evidence="2 3" key="1">
    <citation type="submission" date="2019-03" db="EMBL/GenBank/DDBJ databases">
        <title>Sequencing the genomes of 1000 actinobacteria strains.</title>
        <authorList>
            <person name="Klenk H.-P."/>
        </authorList>
    </citation>
    <scope>NUCLEOTIDE SEQUENCE [LARGE SCALE GENOMIC DNA]</scope>
    <source>
        <strain evidence="2 3">DSM 18936</strain>
    </source>
</reference>
<dbReference type="SUPFAM" id="SSF50969">
    <property type="entry name" value="YVTN repeat-like/Quinoprotein amine dehydrogenase"/>
    <property type="match status" value="1"/>
</dbReference>
<gene>
    <name evidence="2" type="ORF">BDK89_4316</name>
</gene>
<evidence type="ECO:0000313" key="3">
    <source>
        <dbReference type="Proteomes" id="UP000294558"/>
    </source>
</evidence>
<dbReference type="Proteomes" id="UP000294558">
    <property type="component" value="Unassembled WGS sequence"/>
</dbReference>
<keyword evidence="1" id="KW-0472">Membrane</keyword>
<organism evidence="2 3">
    <name type="scientific">Ilumatobacter fluminis</name>
    <dbReference type="NCBI Taxonomy" id="467091"/>
    <lineage>
        <taxon>Bacteria</taxon>
        <taxon>Bacillati</taxon>
        <taxon>Actinomycetota</taxon>
        <taxon>Acidimicrobiia</taxon>
        <taxon>Acidimicrobiales</taxon>
        <taxon>Ilumatobacteraceae</taxon>
        <taxon>Ilumatobacter</taxon>
    </lineage>
</organism>
<dbReference type="EMBL" id="SOAU01000001">
    <property type="protein sequence ID" value="TDT18685.1"/>
    <property type="molecule type" value="Genomic_DNA"/>
</dbReference>
<evidence type="ECO:0000313" key="2">
    <source>
        <dbReference type="EMBL" id="TDT18685.1"/>
    </source>
</evidence>
<proteinExistence type="predicted"/>
<protein>
    <submittedName>
        <fullName evidence="2">Uncharacterized protein</fullName>
    </submittedName>
</protein>
<keyword evidence="3" id="KW-1185">Reference proteome</keyword>